<name>A0A9P7DYV4_9AGAM</name>
<dbReference type="FunFam" id="3.40.605.10:FF:000007">
    <property type="entry name" value="NAD/NADP-dependent betaine aldehyde dehydrogenase"/>
    <property type="match status" value="1"/>
</dbReference>
<keyword evidence="2 4" id="KW-0560">Oxidoreductase</keyword>
<keyword evidence="7" id="KW-1185">Reference proteome</keyword>
<dbReference type="InterPro" id="IPR015590">
    <property type="entry name" value="Aldehyde_DH_dom"/>
</dbReference>
<dbReference type="Gene3D" id="3.40.309.10">
    <property type="entry name" value="Aldehyde Dehydrogenase, Chain A, domain 2"/>
    <property type="match status" value="1"/>
</dbReference>
<dbReference type="InterPro" id="IPR029510">
    <property type="entry name" value="Ald_DH_CS_GLU"/>
</dbReference>
<evidence type="ECO:0000256" key="4">
    <source>
        <dbReference type="RuleBase" id="RU003345"/>
    </source>
</evidence>
<sequence>MTIGISRAFCQQHHLQHKGLLFQDHYQRLSFVKWKDTSSLVTREPQRITVTNPANGKQLCTVDAASSEEVEWAVSHAQTTFDSGIWSKASSIHRASVLSRLAVSLQQRIPDMARIDTMQTGRPIREMNAQMTRLPEWLSYYAALLRTNQGFVAPAQGKLLNYVQRVPLGVVAQITPFNHPLFIAIKKIAPALAAGNSVIVKPSELTPISLLEFASRTQEAGLPDGVLTILPGYGHTTGKQLATHPLVRKVDITAGTRTGRALGAIVGSNLSAFTAELGGKAPILVFDDADVVSAVNGVAFASFIASGQTCVSGTRIIIHENIYESFMMEFLRKVESITQGMGDPMNERCSMGSIISPHHLNRIDDMVARRQSGTVLTGGKRMLGKSLLDHFDFSCGSFYPPTVISDVDVSDELWQEEIFGPVVVVKKFSTESEGVRLANASKYGLGAGVWTQDLSRAHRVAADIDAGLVWVNTHHRNDPSSPWGGMKESGIGRENGIEALEAYSQSKSIIVNVASADESRQTDDWFGGEQKRYG</sequence>
<evidence type="ECO:0000313" key="6">
    <source>
        <dbReference type="EMBL" id="KAG1806593.1"/>
    </source>
</evidence>
<protein>
    <submittedName>
        <fullName evidence="6">Aldehyde dehydrogenase domain-containing protein</fullName>
    </submittedName>
</protein>
<dbReference type="FunFam" id="3.40.309.10:FF:000009">
    <property type="entry name" value="Aldehyde dehydrogenase A"/>
    <property type="match status" value="1"/>
</dbReference>
<dbReference type="EMBL" id="JABBWE010000002">
    <property type="protein sequence ID" value="KAG1806593.1"/>
    <property type="molecule type" value="Genomic_DNA"/>
</dbReference>
<evidence type="ECO:0000256" key="1">
    <source>
        <dbReference type="ARBA" id="ARBA00009986"/>
    </source>
</evidence>
<dbReference type="InterPro" id="IPR016162">
    <property type="entry name" value="Ald_DH_N"/>
</dbReference>
<dbReference type="Gene3D" id="3.40.605.10">
    <property type="entry name" value="Aldehyde Dehydrogenase, Chain A, domain 1"/>
    <property type="match status" value="1"/>
</dbReference>
<dbReference type="AlphaFoldDB" id="A0A9P7DYV4"/>
<dbReference type="GeneID" id="64590707"/>
<feature type="domain" description="Aldehyde dehydrogenase" evidence="5">
    <location>
        <begin position="44"/>
        <end position="509"/>
    </location>
</feature>
<accession>A0A9P7DYV4</accession>
<dbReference type="GO" id="GO:0016620">
    <property type="term" value="F:oxidoreductase activity, acting on the aldehyde or oxo group of donors, NAD or NADP as acceptor"/>
    <property type="evidence" value="ECO:0007669"/>
    <property type="project" value="InterPro"/>
</dbReference>
<dbReference type="InterPro" id="IPR016161">
    <property type="entry name" value="Ald_DH/histidinol_DH"/>
</dbReference>
<dbReference type="CDD" id="cd07114">
    <property type="entry name" value="ALDH_DhaS"/>
    <property type="match status" value="1"/>
</dbReference>
<reference evidence="6" key="1">
    <citation type="journal article" date="2020" name="New Phytol.">
        <title>Comparative genomics reveals dynamic genome evolution in host specialist ectomycorrhizal fungi.</title>
        <authorList>
            <person name="Lofgren L.A."/>
            <person name="Nguyen N.H."/>
            <person name="Vilgalys R."/>
            <person name="Ruytinx J."/>
            <person name="Liao H.L."/>
            <person name="Branco S."/>
            <person name="Kuo A."/>
            <person name="LaButti K."/>
            <person name="Lipzen A."/>
            <person name="Andreopoulos W."/>
            <person name="Pangilinan J."/>
            <person name="Riley R."/>
            <person name="Hundley H."/>
            <person name="Na H."/>
            <person name="Barry K."/>
            <person name="Grigoriev I.V."/>
            <person name="Stajich J.E."/>
            <person name="Kennedy P.G."/>
        </authorList>
    </citation>
    <scope>NUCLEOTIDE SEQUENCE</scope>
    <source>
        <strain evidence="6">S12</strain>
    </source>
</reference>
<dbReference type="OrthoDB" id="310895at2759"/>
<gene>
    <name evidence="6" type="ORF">HD556DRAFT_1224239</name>
</gene>
<proteinExistence type="inferred from homology"/>
<dbReference type="InterPro" id="IPR016163">
    <property type="entry name" value="Ald_DH_C"/>
</dbReference>
<feature type="active site" evidence="3">
    <location>
        <position position="276"/>
    </location>
</feature>
<comment type="similarity">
    <text evidence="1 4">Belongs to the aldehyde dehydrogenase family.</text>
</comment>
<dbReference type="PANTHER" id="PTHR11699">
    <property type="entry name" value="ALDEHYDE DEHYDROGENASE-RELATED"/>
    <property type="match status" value="1"/>
</dbReference>
<dbReference type="Pfam" id="PF00171">
    <property type="entry name" value="Aldedh"/>
    <property type="match status" value="1"/>
</dbReference>
<evidence type="ECO:0000256" key="3">
    <source>
        <dbReference type="PROSITE-ProRule" id="PRU10007"/>
    </source>
</evidence>
<dbReference type="RefSeq" id="XP_041167064.1">
    <property type="nucleotide sequence ID" value="XM_041296943.1"/>
</dbReference>
<evidence type="ECO:0000256" key="2">
    <source>
        <dbReference type="ARBA" id="ARBA00023002"/>
    </source>
</evidence>
<dbReference type="PROSITE" id="PS00687">
    <property type="entry name" value="ALDEHYDE_DEHYDR_GLU"/>
    <property type="match status" value="1"/>
</dbReference>
<evidence type="ECO:0000259" key="5">
    <source>
        <dbReference type="Pfam" id="PF00171"/>
    </source>
</evidence>
<dbReference type="SUPFAM" id="SSF53720">
    <property type="entry name" value="ALDH-like"/>
    <property type="match status" value="1"/>
</dbReference>
<organism evidence="6 7">
    <name type="scientific">Suillus plorans</name>
    <dbReference type="NCBI Taxonomy" id="116603"/>
    <lineage>
        <taxon>Eukaryota</taxon>
        <taxon>Fungi</taxon>
        <taxon>Dikarya</taxon>
        <taxon>Basidiomycota</taxon>
        <taxon>Agaricomycotina</taxon>
        <taxon>Agaricomycetes</taxon>
        <taxon>Agaricomycetidae</taxon>
        <taxon>Boletales</taxon>
        <taxon>Suillineae</taxon>
        <taxon>Suillaceae</taxon>
        <taxon>Suillus</taxon>
    </lineage>
</organism>
<comment type="caution">
    <text evidence="6">The sequence shown here is derived from an EMBL/GenBank/DDBJ whole genome shotgun (WGS) entry which is preliminary data.</text>
</comment>
<dbReference type="Proteomes" id="UP000719766">
    <property type="component" value="Unassembled WGS sequence"/>
</dbReference>
<evidence type="ECO:0000313" key="7">
    <source>
        <dbReference type="Proteomes" id="UP000719766"/>
    </source>
</evidence>